<reference evidence="2 3" key="1">
    <citation type="submission" date="2019-04" db="EMBL/GenBank/DDBJ databases">
        <authorList>
            <person name="Van Vliet M D."/>
        </authorList>
    </citation>
    <scope>NUCLEOTIDE SEQUENCE [LARGE SCALE GENOMIC DNA]</scope>
    <source>
        <strain evidence="2 3">F1</strain>
    </source>
</reference>
<proteinExistence type="predicted"/>
<gene>
    <name evidence="2" type="ORF">PDESU_01249</name>
</gene>
<dbReference type="Proteomes" id="UP000366872">
    <property type="component" value="Unassembled WGS sequence"/>
</dbReference>
<sequence>MAKKKPDVSMHSHGLYDGWDRESKDLPNLVKITTEIETALDVEFGYILRIRNARNSKITFRIEHPPFKGPGGGIAPPFVGELYVKTNDFRFFLGDTIWAPVEDKRGEWRLITWLDGEKVADKTLTMV</sequence>
<organism evidence="2 3">
    <name type="scientific">Pontiella desulfatans</name>
    <dbReference type="NCBI Taxonomy" id="2750659"/>
    <lineage>
        <taxon>Bacteria</taxon>
        <taxon>Pseudomonadati</taxon>
        <taxon>Kiritimatiellota</taxon>
        <taxon>Kiritimatiellia</taxon>
        <taxon>Kiritimatiellales</taxon>
        <taxon>Pontiellaceae</taxon>
        <taxon>Pontiella</taxon>
    </lineage>
</organism>
<dbReference type="Pfam" id="PF12975">
    <property type="entry name" value="DUF3859"/>
    <property type="match status" value="1"/>
</dbReference>
<evidence type="ECO:0000313" key="2">
    <source>
        <dbReference type="EMBL" id="VGO12695.1"/>
    </source>
</evidence>
<dbReference type="AlphaFoldDB" id="A0A6C2TYL8"/>
<evidence type="ECO:0000313" key="3">
    <source>
        <dbReference type="Proteomes" id="UP000366872"/>
    </source>
</evidence>
<dbReference type="RefSeq" id="WP_222847072.1">
    <property type="nucleotide sequence ID" value="NZ_CAAHFG010000001.1"/>
</dbReference>
<dbReference type="EMBL" id="CAAHFG010000001">
    <property type="protein sequence ID" value="VGO12695.1"/>
    <property type="molecule type" value="Genomic_DNA"/>
</dbReference>
<accession>A0A6C2TYL8</accession>
<keyword evidence="3" id="KW-1185">Reference proteome</keyword>
<protein>
    <recommendedName>
        <fullName evidence="1">DUF3859 domain-containing protein</fullName>
    </recommendedName>
</protein>
<evidence type="ECO:0000259" key="1">
    <source>
        <dbReference type="Pfam" id="PF12975"/>
    </source>
</evidence>
<dbReference type="Gene3D" id="2.60.40.2390">
    <property type="match status" value="1"/>
</dbReference>
<feature type="domain" description="DUF3859" evidence="1">
    <location>
        <begin position="5"/>
        <end position="124"/>
    </location>
</feature>
<dbReference type="InterPro" id="IPR024331">
    <property type="entry name" value="DUF3859"/>
</dbReference>
<name>A0A6C2TYL8_PONDE</name>